<dbReference type="PANTHER" id="PTHR43677:SF1">
    <property type="entry name" value="ACRYLYL-COA REDUCTASE ACUI-RELATED"/>
    <property type="match status" value="1"/>
</dbReference>
<dbReference type="InterPro" id="IPR011032">
    <property type="entry name" value="GroES-like_sf"/>
</dbReference>
<dbReference type="InterPro" id="IPR014188">
    <property type="entry name" value="Acrylyl-CoA_reductase_AcuI"/>
</dbReference>
<dbReference type="SMART" id="SM00829">
    <property type="entry name" value="PKS_ER"/>
    <property type="match status" value="1"/>
</dbReference>
<reference evidence="2 3" key="1">
    <citation type="submission" date="2020-01" db="EMBL/GenBank/DDBJ databases">
        <title>Investigation of new actinobacteria for the biodesulphurisation of diesel fuel.</title>
        <authorList>
            <person name="Athi Narayanan S.M."/>
        </authorList>
    </citation>
    <scope>NUCLEOTIDE SEQUENCE [LARGE SCALE GENOMIC DNA]</scope>
    <source>
        <strain evidence="2 3">213E</strain>
    </source>
</reference>
<dbReference type="SUPFAM" id="SSF51735">
    <property type="entry name" value="NAD(P)-binding Rossmann-fold domains"/>
    <property type="match status" value="1"/>
</dbReference>
<dbReference type="NCBIfam" id="TIGR02823">
    <property type="entry name" value="oxido_YhdH"/>
    <property type="match status" value="1"/>
</dbReference>
<dbReference type="InterPro" id="IPR051397">
    <property type="entry name" value="Zn-ADH-like_protein"/>
</dbReference>
<evidence type="ECO:0000313" key="3">
    <source>
        <dbReference type="Proteomes" id="UP000466307"/>
    </source>
</evidence>
<dbReference type="SUPFAM" id="SSF50129">
    <property type="entry name" value="GroES-like"/>
    <property type="match status" value="1"/>
</dbReference>
<dbReference type="Pfam" id="PF08240">
    <property type="entry name" value="ADH_N"/>
    <property type="match status" value="1"/>
</dbReference>
<protein>
    <submittedName>
        <fullName evidence="2">Acryloyl-CoA reductase</fullName>
        <ecNumber evidence="2">1.3.1.95</ecNumber>
    </submittedName>
</protein>
<keyword evidence="2" id="KW-0560">Oxidoreductase</keyword>
<dbReference type="GO" id="GO:0043957">
    <property type="term" value="F:acryloyl-CoA reductase (NADPH) activity"/>
    <property type="evidence" value="ECO:0007669"/>
    <property type="project" value="TreeGrafter"/>
</dbReference>
<dbReference type="Gene3D" id="3.90.180.10">
    <property type="entry name" value="Medium-chain alcohol dehydrogenases, catalytic domain"/>
    <property type="match status" value="1"/>
</dbReference>
<dbReference type="EC" id="1.3.1.95" evidence="2"/>
<dbReference type="InterPro" id="IPR013149">
    <property type="entry name" value="ADH-like_C"/>
</dbReference>
<sequence>MTTSIPDSFAALVARENDGAVILGRETLTGADLPDGQVTIAVHYSGVNYKDALAITPRGGVVRNYPIVPGIDVAGEVVASTDPAFAPGDQVVAHGGPIGTDQHGGYAEFAVAPSDQVVKLASLTTREAAAIGTAGFTAAMSVAALLDHGLTPDNGPILVTGASGGVGAVSVDLLSALGFTVTASSGKPDAAQLLTDLGAAEVVGRLVDDETKIRPLGKSQWAGAVDCVGGTTLAYVLSTMQHSGAIAASGLTGGAALPTTVMPFILRGVALLGIDSVLIGAELRRSIWGRIETDLRPQHLDSVITEIGIGDLDASLTAIKAGKVTGRTVVRVKDGF</sequence>
<dbReference type="Pfam" id="PF00107">
    <property type="entry name" value="ADH_zinc_N"/>
    <property type="match status" value="1"/>
</dbReference>
<evidence type="ECO:0000313" key="2">
    <source>
        <dbReference type="EMBL" id="NDK89958.1"/>
    </source>
</evidence>
<dbReference type="EMBL" id="JAADZU010000027">
    <property type="protein sequence ID" value="NDK89958.1"/>
    <property type="molecule type" value="Genomic_DNA"/>
</dbReference>
<dbReference type="AlphaFoldDB" id="A0A7K3LP40"/>
<proteinExistence type="predicted"/>
<dbReference type="RefSeq" id="WP_059035674.1">
    <property type="nucleotide sequence ID" value="NZ_JAADZU010000027.1"/>
</dbReference>
<dbReference type="InterPro" id="IPR020843">
    <property type="entry name" value="ER"/>
</dbReference>
<dbReference type="CDD" id="cd08288">
    <property type="entry name" value="MDR_yhdh"/>
    <property type="match status" value="1"/>
</dbReference>
<dbReference type="Proteomes" id="UP000466307">
    <property type="component" value="Unassembled WGS sequence"/>
</dbReference>
<feature type="domain" description="Enoyl reductase (ER)" evidence="1">
    <location>
        <begin position="24"/>
        <end position="330"/>
    </location>
</feature>
<name>A0A7K3LP40_9ACTN</name>
<evidence type="ECO:0000259" key="1">
    <source>
        <dbReference type="SMART" id="SM00829"/>
    </source>
</evidence>
<gene>
    <name evidence="2" type="ORF">GYA93_10250</name>
</gene>
<organism evidence="2 3">
    <name type="scientific">Gordonia desulfuricans</name>
    <dbReference type="NCBI Taxonomy" id="89051"/>
    <lineage>
        <taxon>Bacteria</taxon>
        <taxon>Bacillati</taxon>
        <taxon>Actinomycetota</taxon>
        <taxon>Actinomycetes</taxon>
        <taxon>Mycobacteriales</taxon>
        <taxon>Gordoniaceae</taxon>
        <taxon>Gordonia</taxon>
    </lineage>
</organism>
<dbReference type="GO" id="GO:0043958">
    <property type="term" value="F:acryloyl-CoA reductase (NADH) activity"/>
    <property type="evidence" value="ECO:0007669"/>
    <property type="project" value="UniProtKB-EC"/>
</dbReference>
<dbReference type="InterPro" id="IPR036291">
    <property type="entry name" value="NAD(P)-bd_dom_sf"/>
</dbReference>
<dbReference type="Gene3D" id="3.40.50.720">
    <property type="entry name" value="NAD(P)-binding Rossmann-like Domain"/>
    <property type="match status" value="1"/>
</dbReference>
<keyword evidence="3" id="KW-1185">Reference proteome</keyword>
<comment type="caution">
    <text evidence="2">The sequence shown here is derived from an EMBL/GenBank/DDBJ whole genome shotgun (WGS) entry which is preliminary data.</text>
</comment>
<accession>A0A7K3LP40</accession>
<dbReference type="InterPro" id="IPR013154">
    <property type="entry name" value="ADH-like_N"/>
</dbReference>
<dbReference type="PANTHER" id="PTHR43677">
    <property type="entry name" value="SHORT-CHAIN DEHYDROGENASE/REDUCTASE"/>
    <property type="match status" value="1"/>
</dbReference>